<dbReference type="GO" id="GO:0016020">
    <property type="term" value="C:membrane"/>
    <property type="evidence" value="ECO:0007669"/>
    <property type="project" value="InterPro"/>
</dbReference>
<dbReference type="OMA" id="EMRTHRQ"/>
<dbReference type="STRING" id="1037660.A0A066W585"/>
<accession>A0A066W585</accession>
<keyword evidence="4" id="KW-0444">Lipid biosynthesis</keyword>
<evidence type="ECO:0000313" key="8">
    <source>
        <dbReference type="EMBL" id="KDN45925.1"/>
    </source>
</evidence>
<dbReference type="EMBL" id="JMSN01000039">
    <property type="protein sequence ID" value="KDN45925.1"/>
    <property type="molecule type" value="Genomic_DNA"/>
</dbReference>
<keyword evidence="6" id="KW-1133">Transmembrane helix</keyword>
<dbReference type="SMART" id="SM00563">
    <property type="entry name" value="PlsC"/>
    <property type="match status" value="1"/>
</dbReference>
<comment type="catalytic activity">
    <reaction evidence="4">
        <text>a 1-acyl-sn-glycero-3-phosphate + an acyl-CoA = a 1,2-diacyl-sn-glycero-3-phosphate + CoA</text>
        <dbReference type="Rhea" id="RHEA:19709"/>
        <dbReference type="ChEBI" id="CHEBI:57287"/>
        <dbReference type="ChEBI" id="CHEBI:57970"/>
        <dbReference type="ChEBI" id="CHEBI:58342"/>
        <dbReference type="ChEBI" id="CHEBI:58608"/>
        <dbReference type="EC" id="2.3.1.51"/>
    </reaction>
</comment>
<dbReference type="GO" id="GO:0003841">
    <property type="term" value="F:1-acylglycerol-3-phosphate O-acyltransferase activity"/>
    <property type="evidence" value="ECO:0007669"/>
    <property type="project" value="UniProtKB-UniRule"/>
</dbReference>
<keyword evidence="4" id="KW-1208">Phospholipid metabolism</keyword>
<keyword evidence="6" id="KW-0812">Transmembrane</keyword>
<dbReference type="GeneID" id="25264423"/>
<dbReference type="Proteomes" id="UP000027361">
    <property type="component" value="Unassembled WGS sequence"/>
</dbReference>
<protein>
    <recommendedName>
        <fullName evidence="4">1-acyl-sn-glycerol-3-phosphate acyltransferase</fullName>
        <ecNumber evidence="4">2.3.1.51</ecNumber>
    </recommendedName>
</protein>
<evidence type="ECO:0000256" key="6">
    <source>
        <dbReference type="SAM" id="Phobius"/>
    </source>
</evidence>
<gene>
    <name evidence="8" type="ORF">K437DRAFT_256444</name>
</gene>
<keyword evidence="4" id="KW-0443">Lipid metabolism</keyword>
<dbReference type="PANTHER" id="PTHR10434:SF11">
    <property type="entry name" value="1-ACYL-SN-GLYCEROL-3-PHOSPHATE ACYLTRANSFERASE"/>
    <property type="match status" value="1"/>
</dbReference>
<feature type="region of interest" description="Disordered" evidence="5">
    <location>
        <begin position="338"/>
        <end position="407"/>
    </location>
</feature>
<evidence type="ECO:0000313" key="9">
    <source>
        <dbReference type="Proteomes" id="UP000027361"/>
    </source>
</evidence>
<evidence type="ECO:0000256" key="3">
    <source>
        <dbReference type="ARBA" id="ARBA00023315"/>
    </source>
</evidence>
<evidence type="ECO:0000256" key="5">
    <source>
        <dbReference type="SAM" id="MobiDB-lite"/>
    </source>
</evidence>
<comment type="caution">
    <text evidence="8">The sequence shown here is derived from an EMBL/GenBank/DDBJ whole genome shotgun (WGS) entry which is preliminary data.</text>
</comment>
<comment type="domain">
    <text evidence="4">The HXXXXD motif is essential for acyltransferase activity and may constitute the binding site for the phosphate moiety of the glycerol-3-phosphate.</text>
</comment>
<dbReference type="InterPro" id="IPR004552">
    <property type="entry name" value="AGP_acyltrans"/>
</dbReference>
<evidence type="ECO:0000256" key="2">
    <source>
        <dbReference type="ARBA" id="ARBA00022679"/>
    </source>
</evidence>
<dbReference type="FunCoup" id="A0A066W585">
    <property type="interactions" value="166"/>
</dbReference>
<dbReference type="InterPro" id="IPR002123">
    <property type="entry name" value="Plipid/glycerol_acylTrfase"/>
</dbReference>
<sequence>MALLSKLASYGAGLSFLLLALLSPRSRKARYYLNTLLYFGSMGISSVVGILISVVVSLIPGQRFNIQYFVARTMYLLAGNSLGIRFHIEGYENFAKNRPAVLVGNHQSSMDILYLGAVFPKQTSIMAKKELRWAPLLGQWMWLAGAVFVDRASKKDAFKTFDYVGERMRKDKLSLWIFPEGTRSKLPVPDLLPFKMGAFHLALQAKVPIVPVVCENYYRFHDGKTRFESATIRIKVLPPVDVSKYNKEMVHDLADHVRELMKKELQAMDADADQYDTESVVAAQPGSSLTTASNAVSAVAPRGAGLGGVARLASFFVGVGRGHDASKDVARAQKQLEKRGLPGAAGGTGLPSDFGLVSEEAKSKEAQGQAQGLTQRMARRSGSNSGSSEEGPDEDAIIVKRPAEAST</sequence>
<keyword evidence="4" id="KW-0594">Phospholipid biosynthesis</keyword>
<organism evidence="8 9">
    <name type="scientific">Tilletiaria anomala (strain ATCC 24038 / CBS 436.72 / UBC 951)</name>
    <dbReference type="NCBI Taxonomy" id="1037660"/>
    <lineage>
        <taxon>Eukaryota</taxon>
        <taxon>Fungi</taxon>
        <taxon>Dikarya</taxon>
        <taxon>Basidiomycota</taxon>
        <taxon>Ustilaginomycotina</taxon>
        <taxon>Exobasidiomycetes</taxon>
        <taxon>Georgefischeriales</taxon>
        <taxon>Tilletiariaceae</taxon>
        <taxon>Tilletiaria</taxon>
    </lineage>
</organism>
<dbReference type="PANTHER" id="PTHR10434">
    <property type="entry name" value="1-ACYL-SN-GLYCEROL-3-PHOSPHATE ACYLTRANSFERASE"/>
    <property type="match status" value="1"/>
</dbReference>
<dbReference type="HOGENOM" id="CLU_027938_10_0_1"/>
<evidence type="ECO:0000256" key="4">
    <source>
        <dbReference type="RuleBase" id="RU361267"/>
    </source>
</evidence>
<dbReference type="InParanoid" id="A0A066W585"/>
<dbReference type="Pfam" id="PF01553">
    <property type="entry name" value="Acyltransferase"/>
    <property type="match status" value="1"/>
</dbReference>
<dbReference type="RefSeq" id="XP_013243363.1">
    <property type="nucleotide sequence ID" value="XM_013387909.1"/>
</dbReference>
<evidence type="ECO:0000259" key="7">
    <source>
        <dbReference type="SMART" id="SM00563"/>
    </source>
</evidence>
<dbReference type="GO" id="GO:0005783">
    <property type="term" value="C:endoplasmic reticulum"/>
    <property type="evidence" value="ECO:0007669"/>
    <property type="project" value="TreeGrafter"/>
</dbReference>
<dbReference type="AlphaFoldDB" id="A0A066W585"/>
<dbReference type="NCBIfam" id="TIGR00530">
    <property type="entry name" value="AGP_acyltrn"/>
    <property type="match status" value="1"/>
</dbReference>
<keyword evidence="9" id="KW-1185">Reference proteome</keyword>
<proteinExistence type="inferred from homology"/>
<name>A0A066W585_TILAU</name>
<dbReference type="SUPFAM" id="SSF69593">
    <property type="entry name" value="Glycerol-3-phosphate (1)-acyltransferase"/>
    <property type="match status" value="1"/>
</dbReference>
<evidence type="ECO:0000256" key="1">
    <source>
        <dbReference type="ARBA" id="ARBA00008655"/>
    </source>
</evidence>
<comment type="similarity">
    <text evidence="1 4">Belongs to the 1-acyl-sn-glycerol-3-phosphate acyltransferase family.</text>
</comment>
<dbReference type="EC" id="2.3.1.51" evidence="4"/>
<feature type="transmembrane region" description="Helical" evidence="6">
    <location>
        <begin position="37"/>
        <end position="59"/>
    </location>
</feature>
<keyword evidence="2 4" id="KW-0808">Transferase</keyword>
<feature type="domain" description="Phospholipid/glycerol acyltransferase" evidence="7">
    <location>
        <begin position="100"/>
        <end position="217"/>
    </location>
</feature>
<dbReference type="CDD" id="cd07989">
    <property type="entry name" value="LPLAT_AGPAT-like"/>
    <property type="match status" value="1"/>
</dbReference>
<feature type="compositionally biased region" description="Basic and acidic residues" evidence="5">
    <location>
        <begin position="397"/>
        <end position="407"/>
    </location>
</feature>
<keyword evidence="6" id="KW-0472">Membrane</keyword>
<dbReference type="GO" id="GO:0006654">
    <property type="term" value="P:phosphatidic acid biosynthetic process"/>
    <property type="evidence" value="ECO:0007669"/>
    <property type="project" value="TreeGrafter"/>
</dbReference>
<reference evidence="8 9" key="1">
    <citation type="submission" date="2014-05" db="EMBL/GenBank/DDBJ databases">
        <title>Draft genome sequence of a rare smut relative, Tilletiaria anomala UBC 951.</title>
        <authorList>
            <consortium name="DOE Joint Genome Institute"/>
            <person name="Toome M."/>
            <person name="Kuo A."/>
            <person name="Henrissat B."/>
            <person name="Lipzen A."/>
            <person name="Tritt A."/>
            <person name="Yoshinaga Y."/>
            <person name="Zane M."/>
            <person name="Barry K."/>
            <person name="Grigoriev I.V."/>
            <person name="Spatafora J.W."/>
            <person name="Aimea M.C."/>
        </authorList>
    </citation>
    <scope>NUCLEOTIDE SEQUENCE [LARGE SCALE GENOMIC DNA]</scope>
    <source>
        <strain evidence="8 9">UBC 951</strain>
    </source>
</reference>
<keyword evidence="3 4" id="KW-0012">Acyltransferase</keyword>
<dbReference type="OrthoDB" id="202234at2759"/>